<evidence type="ECO:0000313" key="3">
    <source>
        <dbReference type="EMBL" id="GAA5020992.1"/>
    </source>
</evidence>
<comment type="caution">
    <text evidence="3">The sequence shown here is derived from an EMBL/GenBank/DDBJ whole genome shotgun (WGS) entry which is preliminary data.</text>
</comment>
<feature type="transmembrane region" description="Helical" evidence="2">
    <location>
        <begin position="327"/>
        <end position="346"/>
    </location>
</feature>
<feature type="transmembrane region" description="Helical" evidence="2">
    <location>
        <begin position="269"/>
        <end position="289"/>
    </location>
</feature>
<feature type="transmembrane region" description="Helical" evidence="2">
    <location>
        <begin position="214"/>
        <end position="236"/>
    </location>
</feature>
<gene>
    <name evidence="3" type="ORF">GCM10023335_51370</name>
</gene>
<feature type="region of interest" description="Disordered" evidence="1">
    <location>
        <begin position="366"/>
        <end position="385"/>
    </location>
</feature>
<feature type="transmembrane region" description="Helical" evidence="2">
    <location>
        <begin position="44"/>
        <end position="66"/>
    </location>
</feature>
<feature type="transmembrane region" description="Helical" evidence="2">
    <location>
        <begin position="242"/>
        <end position="262"/>
    </location>
</feature>
<dbReference type="EMBL" id="BAABKB010000021">
    <property type="protein sequence ID" value="GAA5020992.1"/>
    <property type="molecule type" value="Genomic_DNA"/>
</dbReference>
<accession>A0ABP9J5A8</accession>
<keyword evidence="2" id="KW-1133">Transmembrane helix</keyword>
<feature type="region of interest" description="Disordered" evidence="1">
    <location>
        <begin position="1"/>
        <end position="34"/>
    </location>
</feature>
<name>A0ABP9J5A8_9ACTN</name>
<organism evidence="3 4">
    <name type="scientific">Streptomyces siamensis</name>
    <dbReference type="NCBI Taxonomy" id="1274986"/>
    <lineage>
        <taxon>Bacteria</taxon>
        <taxon>Bacillati</taxon>
        <taxon>Actinomycetota</taxon>
        <taxon>Actinomycetes</taxon>
        <taxon>Kitasatosporales</taxon>
        <taxon>Streptomycetaceae</taxon>
        <taxon>Streptomyces</taxon>
    </lineage>
</organism>
<sequence>MHHEIISDTAAMDGHEPGARHRHRAAIPTDAAPNKPGLTGSAAVLRPVITVLTVGLAFVSVFLAAFHTPTAHRLPIAVVASDKNAALFDVRLQRTAPDAFQVERYPGETAARSAVEHRKVYAAYVQTGSASHLLYAGANGVAVQALVAPLGRPQPGADGPKAHVEDIVPLAPGDSRGLSVFYASFGLVLAGFLFGQMTYQVAPRLPFTQRMGSLTLFAVIGGLATALVAGAAFGAIPGPVLGIAGIVTLMSGAVAAGTVLLIRLFGPLGVPLGSIFMLVMGNATSGGVLPPSFLPGWLEPLASVMPPGVGVRALNGLAYFHNDGVESGLIILAAWILLCMGAILGLDRLAASPAILHVAHRGSPAHAIGTPRATPQPPTLPAAPDGARTAVFLAERSTRSTSVD</sequence>
<evidence type="ECO:0000313" key="4">
    <source>
        <dbReference type="Proteomes" id="UP001501759"/>
    </source>
</evidence>
<evidence type="ECO:0000256" key="1">
    <source>
        <dbReference type="SAM" id="MobiDB-lite"/>
    </source>
</evidence>
<dbReference type="RefSeq" id="WP_345653860.1">
    <property type="nucleotide sequence ID" value="NZ_BAABKB010000021.1"/>
</dbReference>
<keyword evidence="2" id="KW-0812">Transmembrane</keyword>
<keyword evidence="4" id="KW-1185">Reference proteome</keyword>
<keyword evidence="2" id="KW-0472">Membrane</keyword>
<feature type="transmembrane region" description="Helical" evidence="2">
    <location>
        <begin position="180"/>
        <end position="202"/>
    </location>
</feature>
<reference evidence="4" key="1">
    <citation type="journal article" date="2019" name="Int. J. Syst. Evol. Microbiol.">
        <title>The Global Catalogue of Microorganisms (GCM) 10K type strain sequencing project: providing services to taxonomists for standard genome sequencing and annotation.</title>
        <authorList>
            <consortium name="The Broad Institute Genomics Platform"/>
            <consortium name="The Broad Institute Genome Sequencing Center for Infectious Disease"/>
            <person name="Wu L."/>
            <person name="Ma J."/>
        </authorList>
    </citation>
    <scope>NUCLEOTIDE SEQUENCE [LARGE SCALE GENOMIC DNA]</scope>
    <source>
        <strain evidence="4">JCM 18409</strain>
    </source>
</reference>
<proteinExistence type="predicted"/>
<protein>
    <submittedName>
        <fullName evidence="3">DUF3533 domain-containing protein</fullName>
    </submittedName>
</protein>
<evidence type="ECO:0000256" key="2">
    <source>
        <dbReference type="SAM" id="Phobius"/>
    </source>
</evidence>
<dbReference type="Proteomes" id="UP001501759">
    <property type="component" value="Unassembled WGS sequence"/>
</dbReference>